<accession>A0A9X1V848</accession>
<dbReference type="Proteomes" id="UP001139263">
    <property type="component" value="Unassembled WGS sequence"/>
</dbReference>
<dbReference type="PANTHER" id="PTHR42776">
    <property type="entry name" value="SERINE PEPTIDASE S9 FAMILY MEMBER"/>
    <property type="match status" value="1"/>
</dbReference>
<evidence type="ECO:0000256" key="1">
    <source>
        <dbReference type="ARBA" id="ARBA00022801"/>
    </source>
</evidence>
<dbReference type="GO" id="GO:0004252">
    <property type="term" value="F:serine-type endopeptidase activity"/>
    <property type="evidence" value="ECO:0007669"/>
    <property type="project" value="TreeGrafter"/>
</dbReference>
<dbReference type="SUPFAM" id="SSF82171">
    <property type="entry name" value="DPP6 N-terminal domain-like"/>
    <property type="match status" value="1"/>
</dbReference>
<name>A0A9X1V848_9BACL</name>
<evidence type="ECO:0000256" key="2">
    <source>
        <dbReference type="ARBA" id="ARBA00022825"/>
    </source>
</evidence>
<dbReference type="Gene3D" id="3.40.50.1820">
    <property type="entry name" value="alpha/beta hydrolase"/>
    <property type="match status" value="1"/>
</dbReference>
<dbReference type="SUPFAM" id="SSF53474">
    <property type="entry name" value="alpha/beta-Hydrolases"/>
    <property type="match status" value="1"/>
</dbReference>
<proteinExistence type="predicted"/>
<dbReference type="RefSeq" id="WP_241712508.1">
    <property type="nucleotide sequence ID" value="NZ_JALBUF010000002.1"/>
</dbReference>
<keyword evidence="5" id="KW-1185">Reference proteome</keyword>
<dbReference type="EC" id="3.4.14.-" evidence="4"/>
<dbReference type="AlphaFoldDB" id="A0A9X1V848"/>
<dbReference type="InterPro" id="IPR011659">
    <property type="entry name" value="WD40"/>
</dbReference>
<protein>
    <submittedName>
        <fullName evidence="4">Dipeptidyl-peptidase 5</fullName>
        <ecNumber evidence="4">3.4.14.-</ecNumber>
    </submittedName>
</protein>
<reference evidence="4" key="1">
    <citation type="submission" date="2022-03" db="EMBL/GenBank/DDBJ databases">
        <title>Draft Genome Sequence of Firmicute Strain S0AB, a Heterotrophic Iron/Sulfur-Oxidizing Extreme Acidophile.</title>
        <authorList>
            <person name="Vergara E."/>
            <person name="Pakostova E."/>
            <person name="Johnson D.B."/>
            <person name="Holmes D.S."/>
        </authorList>
    </citation>
    <scope>NUCLEOTIDE SEQUENCE</scope>
    <source>
        <strain evidence="4">S0AB</strain>
    </source>
</reference>
<gene>
    <name evidence="4" type="primary">dpp5_2</name>
    <name evidence="4" type="ORF">MM817_01181</name>
</gene>
<dbReference type="EMBL" id="JALBUF010000002">
    <property type="protein sequence ID" value="MCI0182912.1"/>
    <property type="molecule type" value="Genomic_DNA"/>
</dbReference>
<evidence type="ECO:0000313" key="5">
    <source>
        <dbReference type="Proteomes" id="UP001139263"/>
    </source>
</evidence>
<comment type="caution">
    <text evidence="4">The sequence shown here is derived from an EMBL/GenBank/DDBJ whole genome shotgun (WGS) entry which is preliminary data.</text>
</comment>
<dbReference type="Pfam" id="PF00326">
    <property type="entry name" value="Peptidase_S9"/>
    <property type="match status" value="1"/>
</dbReference>
<dbReference type="InterPro" id="IPR011042">
    <property type="entry name" value="6-blade_b-propeller_TolB-like"/>
</dbReference>
<dbReference type="Gene3D" id="2.120.10.30">
    <property type="entry name" value="TolB, C-terminal domain"/>
    <property type="match status" value="2"/>
</dbReference>
<feature type="domain" description="Peptidase S9 prolyl oligopeptidase catalytic" evidence="3">
    <location>
        <begin position="459"/>
        <end position="672"/>
    </location>
</feature>
<dbReference type="PANTHER" id="PTHR42776:SF27">
    <property type="entry name" value="DIPEPTIDYL PEPTIDASE FAMILY MEMBER 6"/>
    <property type="match status" value="1"/>
</dbReference>
<sequence length="673" mass="75234">MKKTLLQREDLYQFEWIGTPRITPDGDRVVYTLKTVTEDHKGYKSRMAVVDLRTDEIRMFTQGEHKDRLVDVTNDEMVILSDRVSGEQQVFLLPFTGGEARQVSAVKGGVRMAKMAPDRTHMALLVQLKSDEKVAIVDTQIASETAGGSPTSKEKDAILPYEVHRLHYKADGSGLWDQKTSQLVWLEIATGKVTQLTDGEVSISDFSFSPDGTKIVYSSQSKLDDRNFFSDIYTLELATQEKMCLTDGTRALYAPVYAPDGQSIAVFGHDMKFQGATQQTMYLIDNEKQIRPLVSEQFPYGLSADGMSDMRGHESVPGPLFTSDGRAVIAPYSAHGAVALAMFTVDGVHKTLVEGEREIYSFDFCAKTGDLVFVATDPTCPNDLFVRSLHGGAERRLTMTNAWLAEKELATVTTFTAVAKDGQALQGFKVTPPVQSVGTGLQPVILEVHGGPHAMYSHSFVFEFQLLAALGFVVIYGNPRGSSGYGQAFVDACRGDYGGKDYEDLLSLLDHALEQDVTLDATRIGVTGGSYGGFMTNWIVGHTNRFKAAVTQRSISNWISFHGVSDIGYFFTEWEMKWSSYETPWTDIEQLWEHSPMKYVSNVETPLLILHGEEDFRCPIEQAEQLYVALKMLDKEVSFIRFPKSSHDLSRTGIPSLRVERYRYMSEWFVRYV</sequence>
<dbReference type="Pfam" id="PF07676">
    <property type="entry name" value="PD40"/>
    <property type="match status" value="1"/>
</dbReference>
<evidence type="ECO:0000259" key="3">
    <source>
        <dbReference type="Pfam" id="PF00326"/>
    </source>
</evidence>
<keyword evidence="2" id="KW-0720">Serine protease</keyword>
<organism evidence="4 5">
    <name type="scientific">Sulfoacidibacillus ferrooxidans</name>
    <dbReference type="NCBI Taxonomy" id="2005001"/>
    <lineage>
        <taxon>Bacteria</taxon>
        <taxon>Bacillati</taxon>
        <taxon>Bacillota</taxon>
        <taxon>Bacilli</taxon>
        <taxon>Bacillales</taxon>
        <taxon>Alicyclobacillaceae</taxon>
        <taxon>Sulfoacidibacillus</taxon>
    </lineage>
</organism>
<dbReference type="GO" id="GO:0006508">
    <property type="term" value="P:proteolysis"/>
    <property type="evidence" value="ECO:0007669"/>
    <property type="project" value="InterPro"/>
</dbReference>
<keyword evidence="2" id="KW-0645">Protease</keyword>
<dbReference type="InterPro" id="IPR029058">
    <property type="entry name" value="AB_hydrolase_fold"/>
</dbReference>
<keyword evidence="1 4" id="KW-0378">Hydrolase</keyword>
<dbReference type="InterPro" id="IPR001375">
    <property type="entry name" value="Peptidase_S9_cat"/>
</dbReference>
<evidence type="ECO:0000313" key="4">
    <source>
        <dbReference type="EMBL" id="MCI0182912.1"/>
    </source>
</evidence>